<comment type="similarity">
    <text evidence="4">Belongs to the NAD(P)H dehydrogenase (quinone) family.</text>
</comment>
<name>A0AAN8J7Y9_PATCE</name>
<evidence type="ECO:0000256" key="18">
    <source>
        <dbReference type="ARBA" id="ARBA00077696"/>
    </source>
</evidence>
<dbReference type="GO" id="GO:0003955">
    <property type="term" value="F:NAD(P)H dehydrogenase (quinone) activity"/>
    <property type="evidence" value="ECO:0007669"/>
    <property type="project" value="TreeGrafter"/>
</dbReference>
<keyword evidence="9" id="KW-0479">Metal-binding</keyword>
<dbReference type="GO" id="GO:0046872">
    <property type="term" value="F:metal ion binding"/>
    <property type="evidence" value="ECO:0007669"/>
    <property type="project" value="UniProtKB-KW"/>
</dbReference>
<evidence type="ECO:0000313" key="21">
    <source>
        <dbReference type="EMBL" id="KAK6172307.1"/>
    </source>
</evidence>
<reference evidence="21 22" key="1">
    <citation type="submission" date="2024-01" db="EMBL/GenBank/DDBJ databases">
        <title>The genome of the rayed Mediterranean limpet Patella caerulea (Linnaeus, 1758).</title>
        <authorList>
            <person name="Anh-Thu Weber A."/>
            <person name="Halstead-Nussloch G."/>
        </authorList>
    </citation>
    <scope>NUCLEOTIDE SEQUENCE [LARGE SCALE GENOMIC DNA]</scope>
    <source>
        <strain evidence="21">AATW-2023a</strain>
        <tissue evidence="21">Whole specimen</tissue>
    </source>
</reference>
<evidence type="ECO:0000256" key="8">
    <source>
        <dbReference type="ARBA" id="ARBA00022630"/>
    </source>
</evidence>
<comment type="cofactor">
    <cofactor evidence="1">
        <name>Zn(2+)</name>
        <dbReference type="ChEBI" id="CHEBI:29105"/>
    </cofactor>
</comment>
<evidence type="ECO:0000256" key="17">
    <source>
        <dbReference type="ARBA" id="ARBA00077622"/>
    </source>
</evidence>
<organism evidence="21 22">
    <name type="scientific">Patella caerulea</name>
    <name type="common">Rayed Mediterranean limpet</name>
    <dbReference type="NCBI Taxonomy" id="87958"/>
    <lineage>
        <taxon>Eukaryota</taxon>
        <taxon>Metazoa</taxon>
        <taxon>Spiralia</taxon>
        <taxon>Lophotrochozoa</taxon>
        <taxon>Mollusca</taxon>
        <taxon>Gastropoda</taxon>
        <taxon>Patellogastropoda</taxon>
        <taxon>Patelloidea</taxon>
        <taxon>Patellidae</taxon>
        <taxon>Patella</taxon>
    </lineage>
</organism>
<evidence type="ECO:0000256" key="11">
    <source>
        <dbReference type="ARBA" id="ARBA00022833"/>
    </source>
</evidence>
<evidence type="ECO:0000256" key="10">
    <source>
        <dbReference type="ARBA" id="ARBA00022827"/>
    </source>
</evidence>
<dbReference type="PANTHER" id="PTHR10204:SF33">
    <property type="entry name" value="RIBOSYLDIHYDRONICOTINAMIDE DEHYDROGENASE [QUINONE]"/>
    <property type="match status" value="1"/>
</dbReference>
<keyword evidence="11" id="KW-0862">Zinc</keyword>
<evidence type="ECO:0000256" key="16">
    <source>
        <dbReference type="ARBA" id="ARBA00073982"/>
    </source>
</evidence>
<keyword evidence="7" id="KW-0597">Phosphoprotein</keyword>
<dbReference type="InterPro" id="IPR003680">
    <property type="entry name" value="Flavodoxin_fold"/>
</dbReference>
<evidence type="ECO:0000256" key="2">
    <source>
        <dbReference type="ARBA" id="ARBA00001974"/>
    </source>
</evidence>
<evidence type="ECO:0000256" key="9">
    <source>
        <dbReference type="ARBA" id="ARBA00022723"/>
    </source>
</evidence>
<evidence type="ECO:0000256" key="6">
    <source>
        <dbReference type="ARBA" id="ARBA00022490"/>
    </source>
</evidence>
<comment type="cofactor">
    <cofactor evidence="2">
        <name>FAD</name>
        <dbReference type="ChEBI" id="CHEBI:57692"/>
    </cofactor>
</comment>
<dbReference type="FunFam" id="3.40.50.360:FF:000030">
    <property type="entry name" value="ribosyldihydronicotinamide dehydrogenase [quinone]"/>
    <property type="match status" value="1"/>
</dbReference>
<evidence type="ECO:0000256" key="3">
    <source>
        <dbReference type="ARBA" id="ARBA00004496"/>
    </source>
</evidence>
<dbReference type="Pfam" id="PF02525">
    <property type="entry name" value="Flavodoxin_2"/>
    <property type="match status" value="1"/>
</dbReference>
<accession>A0AAN8J7Y9</accession>
<evidence type="ECO:0000256" key="15">
    <source>
        <dbReference type="ARBA" id="ARBA00066401"/>
    </source>
</evidence>
<sequence length="271" mass="30663">MATVIKNVLIVYAHQDSLSFNAALKNAAVKTLESQGYKVTVIDLYAQHFEPRATRSDITGELSDAKKFSYMQEVGTAFKEDRLSHDIKIEMEKLKEADLVIFQFPLYWFSMPAILKGWVDRVFANGFAFNYAKAQIYDTGLMSGKKAMLSLTTGGPETLYTNKGLNGDMNIILWPMQYGILRFVGFDVLKAQVSYAPAMAADTKRKSMLDNWTTRLKDIAKEKPLEFIPIENFDYNKGCQLSEEYVNHHKEDKTSPTIGQNMGKLLPQKGI</sequence>
<gene>
    <name evidence="21" type="ORF">SNE40_015994</name>
</gene>
<comment type="catalytic activity">
    <reaction evidence="13">
        <text>1-(beta-D-ribofuranosyl)-1,4-dihydronicotinamide + a quinone + H(+) = beta-nicotinamide D-riboside + a quinol</text>
        <dbReference type="Rhea" id="RHEA:12364"/>
        <dbReference type="ChEBI" id="CHEBI:15378"/>
        <dbReference type="ChEBI" id="CHEBI:15927"/>
        <dbReference type="ChEBI" id="CHEBI:24646"/>
        <dbReference type="ChEBI" id="CHEBI:55458"/>
        <dbReference type="ChEBI" id="CHEBI:132124"/>
        <dbReference type="EC" id="1.10.5.1"/>
    </reaction>
</comment>
<dbReference type="Proteomes" id="UP001347796">
    <property type="component" value="Unassembled WGS sequence"/>
</dbReference>
<dbReference type="GO" id="GO:0005829">
    <property type="term" value="C:cytosol"/>
    <property type="evidence" value="ECO:0007669"/>
    <property type="project" value="TreeGrafter"/>
</dbReference>
<dbReference type="GO" id="GO:0001512">
    <property type="term" value="F:dihydronicotinamide riboside quinone reductase activity"/>
    <property type="evidence" value="ECO:0007669"/>
    <property type="project" value="UniProtKB-EC"/>
</dbReference>
<keyword evidence="12" id="KW-0560">Oxidoreductase</keyword>
<proteinExistence type="inferred from homology"/>
<evidence type="ECO:0000256" key="14">
    <source>
        <dbReference type="ARBA" id="ARBA00054856"/>
    </source>
</evidence>
<dbReference type="InterPro" id="IPR051545">
    <property type="entry name" value="NAD(P)H_dehydrogenase_qn"/>
</dbReference>
<evidence type="ECO:0000256" key="7">
    <source>
        <dbReference type="ARBA" id="ARBA00022553"/>
    </source>
</evidence>
<dbReference type="EC" id="1.10.5.1" evidence="15"/>
<dbReference type="EMBL" id="JAZGQO010000011">
    <property type="protein sequence ID" value="KAK6172307.1"/>
    <property type="molecule type" value="Genomic_DNA"/>
</dbReference>
<comment type="subunit">
    <text evidence="5">Homodimer.</text>
</comment>
<evidence type="ECO:0000259" key="20">
    <source>
        <dbReference type="Pfam" id="PF02525"/>
    </source>
</evidence>
<keyword evidence="22" id="KW-1185">Reference proteome</keyword>
<dbReference type="AlphaFoldDB" id="A0AAN8J7Y9"/>
<feature type="domain" description="Flavodoxin-like fold" evidence="20">
    <location>
        <begin position="6"/>
        <end position="214"/>
    </location>
</feature>
<protein>
    <recommendedName>
        <fullName evidence="16">Ribosyldihydronicotinamide dehydrogenase [quinone]</fullName>
        <ecNumber evidence="15">1.10.5.1</ecNumber>
    </recommendedName>
    <alternativeName>
        <fullName evidence="19">NRH dehydrogenase [quinone] 2</fullName>
    </alternativeName>
    <alternativeName>
        <fullName evidence="18">NRH:quinone oxidoreductase 2</fullName>
    </alternativeName>
    <alternativeName>
        <fullName evidence="17">Quinone reductase 2</fullName>
    </alternativeName>
</protein>
<evidence type="ECO:0000256" key="13">
    <source>
        <dbReference type="ARBA" id="ARBA00052759"/>
    </source>
</evidence>
<keyword evidence="10" id="KW-0274">FAD</keyword>
<evidence type="ECO:0000313" key="22">
    <source>
        <dbReference type="Proteomes" id="UP001347796"/>
    </source>
</evidence>
<comment type="caution">
    <text evidence="21">The sequence shown here is derived from an EMBL/GenBank/DDBJ whole genome shotgun (WGS) entry which is preliminary data.</text>
</comment>
<keyword evidence="6" id="KW-0963">Cytoplasm</keyword>
<evidence type="ECO:0000256" key="12">
    <source>
        <dbReference type="ARBA" id="ARBA00023002"/>
    </source>
</evidence>
<evidence type="ECO:0000256" key="4">
    <source>
        <dbReference type="ARBA" id="ARBA00006252"/>
    </source>
</evidence>
<dbReference type="SUPFAM" id="SSF52218">
    <property type="entry name" value="Flavoproteins"/>
    <property type="match status" value="1"/>
</dbReference>
<evidence type="ECO:0000256" key="1">
    <source>
        <dbReference type="ARBA" id="ARBA00001947"/>
    </source>
</evidence>
<keyword evidence="8" id="KW-0285">Flavoprotein</keyword>
<comment type="subcellular location">
    <subcellularLocation>
        <location evidence="3">Cytoplasm</location>
    </subcellularLocation>
</comment>
<dbReference type="InterPro" id="IPR029039">
    <property type="entry name" value="Flavoprotein-like_sf"/>
</dbReference>
<evidence type="ECO:0000256" key="19">
    <source>
        <dbReference type="ARBA" id="ARBA00083661"/>
    </source>
</evidence>
<evidence type="ECO:0000256" key="5">
    <source>
        <dbReference type="ARBA" id="ARBA00011738"/>
    </source>
</evidence>
<comment type="function">
    <text evidence="14">The enzyme apparently serves as a quinone reductase in connection with conjugation reactions of hydroquinones involved in detoxification pathways as well as in biosynthetic processes such as the vitamin K-dependent gamma-carboxylation of glutamate residues in prothrombin synthesis.</text>
</comment>
<dbReference type="PANTHER" id="PTHR10204">
    <property type="entry name" value="NAD P H OXIDOREDUCTASE-RELATED"/>
    <property type="match status" value="1"/>
</dbReference>
<dbReference type="Gene3D" id="3.40.50.360">
    <property type="match status" value="1"/>
</dbReference>